<feature type="compositionally biased region" description="Pro residues" evidence="1">
    <location>
        <begin position="108"/>
        <end position="124"/>
    </location>
</feature>
<keyword evidence="3" id="KW-1185">Reference proteome</keyword>
<protein>
    <recommendedName>
        <fullName evidence="4">LytR/CpsA/Psr regulator C-terminal domain-containing protein</fullName>
    </recommendedName>
</protein>
<proteinExistence type="predicted"/>
<evidence type="ECO:0008006" key="4">
    <source>
        <dbReference type="Google" id="ProtNLM"/>
    </source>
</evidence>
<accession>A0ABS3SK17</accession>
<dbReference type="Proteomes" id="UP000678317">
    <property type="component" value="Unassembled WGS sequence"/>
</dbReference>
<reference evidence="2 3" key="1">
    <citation type="submission" date="2021-03" db="EMBL/GenBank/DDBJ databases">
        <title>novel species in genus Cellulomonas.</title>
        <authorList>
            <person name="Zhang G."/>
        </authorList>
    </citation>
    <scope>NUCLEOTIDE SEQUENCE [LARGE SCALE GENOMIC DNA]</scope>
    <source>
        <strain evidence="3">zg-ZUI188</strain>
    </source>
</reference>
<gene>
    <name evidence="2" type="ORF">J4035_15740</name>
</gene>
<sequence length="222" mass="22222">MTAHLRDLLGALAQHEAHAAAAAAPDPRTEAEQVRAQVHRLRARRVITVTTAAAAAVAVGIVTANAVTGLSAVQPALPAPSVTATASPTPTPTAASPTPTPTTASPTPTAPSPSTPPTTPPARPQPADVAHGNRVWGTYVAVVDSFDSPAAVAATARVTELGYAPSGGEIACDQGAGEALGFPPETLVVATYLASKEDAELFAQLYGPGAVGIAEVTLFCLD</sequence>
<evidence type="ECO:0000313" key="3">
    <source>
        <dbReference type="Proteomes" id="UP000678317"/>
    </source>
</evidence>
<name>A0ABS3SK17_9CELL</name>
<comment type="caution">
    <text evidence="2">The sequence shown here is derived from an EMBL/GenBank/DDBJ whole genome shotgun (WGS) entry which is preliminary data.</text>
</comment>
<evidence type="ECO:0000256" key="1">
    <source>
        <dbReference type="SAM" id="MobiDB-lite"/>
    </source>
</evidence>
<feature type="compositionally biased region" description="Low complexity" evidence="1">
    <location>
        <begin position="80"/>
        <end position="107"/>
    </location>
</feature>
<organism evidence="2 3">
    <name type="scientific">Cellulomonas fengjieae</name>
    <dbReference type="NCBI Taxonomy" id="2819978"/>
    <lineage>
        <taxon>Bacteria</taxon>
        <taxon>Bacillati</taxon>
        <taxon>Actinomycetota</taxon>
        <taxon>Actinomycetes</taxon>
        <taxon>Micrococcales</taxon>
        <taxon>Cellulomonadaceae</taxon>
        <taxon>Cellulomonas</taxon>
    </lineage>
</organism>
<dbReference type="EMBL" id="JAGFBM010000009">
    <property type="protein sequence ID" value="MBO3086095.1"/>
    <property type="molecule type" value="Genomic_DNA"/>
</dbReference>
<evidence type="ECO:0000313" key="2">
    <source>
        <dbReference type="EMBL" id="MBO3086095.1"/>
    </source>
</evidence>
<dbReference type="RefSeq" id="WP_208290237.1">
    <property type="nucleotide sequence ID" value="NZ_CP074404.1"/>
</dbReference>
<feature type="region of interest" description="Disordered" evidence="1">
    <location>
        <begin position="80"/>
        <end position="130"/>
    </location>
</feature>